<evidence type="ECO:0000313" key="1">
    <source>
        <dbReference type="EMBL" id="MPM99787.1"/>
    </source>
</evidence>
<sequence length="133" mass="14747">MEELGDDHTRVSPRPGEGCFCKLVGNIGNRTRSIRCGKDGFQGMGDVRPRVSVGDREHIDRVDHLHVLPETIKAKGQGTIEIFPSNGHARSLPAEKLNFGSVRRISRCMFVLWVKRTKRASTTKKTSLACSMG</sequence>
<name>A0A645ECT6_9ZZZZ</name>
<comment type="caution">
    <text evidence="1">The sequence shown here is derived from an EMBL/GenBank/DDBJ whole genome shotgun (WGS) entry which is preliminary data.</text>
</comment>
<dbReference type="AlphaFoldDB" id="A0A645ECT6"/>
<dbReference type="EMBL" id="VSSQ01045860">
    <property type="protein sequence ID" value="MPM99787.1"/>
    <property type="molecule type" value="Genomic_DNA"/>
</dbReference>
<gene>
    <name evidence="1" type="ORF">SDC9_146981</name>
</gene>
<reference evidence="1" key="1">
    <citation type="submission" date="2019-08" db="EMBL/GenBank/DDBJ databases">
        <authorList>
            <person name="Kucharzyk K."/>
            <person name="Murdoch R.W."/>
            <person name="Higgins S."/>
            <person name="Loffler F."/>
        </authorList>
    </citation>
    <scope>NUCLEOTIDE SEQUENCE</scope>
</reference>
<proteinExistence type="predicted"/>
<accession>A0A645ECT6</accession>
<protein>
    <submittedName>
        <fullName evidence="1">Uncharacterized protein</fullName>
    </submittedName>
</protein>
<organism evidence="1">
    <name type="scientific">bioreactor metagenome</name>
    <dbReference type="NCBI Taxonomy" id="1076179"/>
    <lineage>
        <taxon>unclassified sequences</taxon>
        <taxon>metagenomes</taxon>
        <taxon>ecological metagenomes</taxon>
    </lineage>
</organism>